<gene>
    <name evidence="1" type="ORF">C6P40_002340</name>
</gene>
<comment type="caution">
    <text evidence="1">The sequence shown here is derived from an EMBL/GenBank/DDBJ whole genome shotgun (WGS) entry which is preliminary data.</text>
</comment>
<proteinExistence type="predicted"/>
<dbReference type="AlphaFoldDB" id="A0A9P7BHW0"/>
<dbReference type="Proteomes" id="UP000697127">
    <property type="component" value="Unassembled WGS sequence"/>
</dbReference>
<protein>
    <submittedName>
        <fullName evidence="1">Uncharacterized protein</fullName>
    </submittedName>
</protein>
<organism evidence="1 2">
    <name type="scientific">Pichia californica</name>
    <dbReference type="NCBI Taxonomy" id="460514"/>
    <lineage>
        <taxon>Eukaryota</taxon>
        <taxon>Fungi</taxon>
        <taxon>Dikarya</taxon>
        <taxon>Ascomycota</taxon>
        <taxon>Saccharomycotina</taxon>
        <taxon>Pichiomycetes</taxon>
        <taxon>Pichiales</taxon>
        <taxon>Pichiaceae</taxon>
        <taxon>Pichia</taxon>
    </lineage>
</organism>
<evidence type="ECO:0000313" key="2">
    <source>
        <dbReference type="Proteomes" id="UP000697127"/>
    </source>
</evidence>
<keyword evidence="2" id="KW-1185">Reference proteome</keyword>
<name>A0A9P7BHW0_9ASCO</name>
<reference evidence="1" key="1">
    <citation type="submission" date="2020-11" db="EMBL/GenBank/DDBJ databases">
        <title>Kefir isolates.</title>
        <authorList>
            <person name="Marcisauskas S."/>
            <person name="Kim Y."/>
            <person name="Blasche S."/>
        </authorList>
    </citation>
    <scope>NUCLEOTIDE SEQUENCE</scope>
    <source>
        <strain evidence="1">Olga-1</strain>
    </source>
</reference>
<accession>A0A9P7BHW0</accession>
<sequence length="170" mass="19984">MLKCKMFEDVLHLNRLKHVHESYLKAVDFKILCHILVLYFIPLYQIIVNNNDNNNDDKININSDYEEINTSIISRGTTIKLIPNWCYAKMKIGGKCKYIIVFLLVKYDEKDKPFSCDLKYQILKIKRFSCATAAGVFRQVLHTKKVGIGNGQYWKLLDDSCELYAVYFRR</sequence>
<evidence type="ECO:0000313" key="1">
    <source>
        <dbReference type="EMBL" id="KAG0690589.1"/>
    </source>
</evidence>
<dbReference type="EMBL" id="PUHW01000026">
    <property type="protein sequence ID" value="KAG0690589.1"/>
    <property type="molecule type" value="Genomic_DNA"/>
</dbReference>